<sequence>YESVLTESLAVQKEIIDLHNTIRRAVDPPSSNMLKMSWNNEAAHNARELAKTCDLVQSNALKRRIANTFCGENKHLTLYPITWTDVIGIWHNESKYFTYGVLSLPDGQTVDHYTQNRSEDAARNARMLSEQCALTEDNAKE</sequence>
<gene>
    <name evidence="2" type="ORF">D623_10011891</name>
</gene>
<dbReference type="EMBL" id="KE161742">
    <property type="protein sequence ID" value="EPQ05143.1"/>
    <property type="molecule type" value="Genomic_DNA"/>
</dbReference>
<dbReference type="Pfam" id="PF00188">
    <property type="entry name" value="CAP"/>
    <property type="match status" value="1"/>
</dbReference>
<dbReference type="eggNOG" id="KOG3017">
    <property type="taxonomic scope" value="Eukaryota"/>
</dbReference>
<dbReference type="AlphaFoldDB" id="S7P4L7"/>
<reference evidence="2 3" key="1">
    <citation type="journal article" date="2013" name="Nat. Commun.">
        <title>Genome analysis reveals insights into physiology and longevity of the Brandt's bat Myotis brandtii.</title>
        <authorList>
            <person name="Seim I."/>
            <person name="Fang X."/>
            <person name="Xiong Z."/>
            <person name="Lobanov A.V."/>
            <person name="Huang Z."/>
            <person name="Ma S."/>
            <person name="Feng Y."/>
            <person name="Turanov A.A."/>
            <person name="Zhu Y."/>
            <person name="Lenz T.L."/>
            <person name="Gerashchenko M.V."/>
            <person name="Fan D."/>
            <person name="Hee Yim S."/>
            <person name="Yao X."/>
            <person name="Jordan D."/>
            <person name="Xiong Y."/>
            <person name="Ma Y."/>
            <person name="Lyapunov A.N."/>
            <person name="Chen G."/>
            <person name="Kulakova O.I."/>
            <person name="Sun Y."/>
            <person name="Lee S.G."/>
            <person name="Bronson R.T."/>
            <person name="Moskalev A.A."/>
            <person name="Sunyaev S.R."/>
            <person name="Zhang G."/>
            <person name="Krogh A."/>
            <person name="Wang J."/>
            <person name="Gladyshev V.N."/>
        </authorList>
    </citation>
    <scope>NUCLEOTIDE SEQUENCE [LARGE SCALE GENOMIC DNA]</scope>
</reference>
<dbReference type="SUPFAM" id="SSF55797">
    <property type="entry name" value="PR-1-like"/>
    <property type="match status" value="1"/>
</dbReference>
<organism evidence="2 3">
    <name type="scientific">Myotis brandtii</name>
    <name type="common">Brandt's bat</name>
    <dbReference type="NCBI Taxonomy" id="109478"/>
    <lineage>
        <taxon>Eukaryota</taxon>
        <taxon>Metazoa</taxon>
        <taxon>Chordata</taxon>
        <taxon>Craniata</taxon>
        <taxon>Vertebrata</taxon>
        <taxon>Euteleostomi</taxon>
        <taxon>Mammalia</taxon>
        <taxon>Eutheria</taxon>
        <taxon>Laurasiatheria</taxon>
        <taxon>Chiroptera</taxon>
        <taxon>Yangochiroptera</taxon>
        <taxon>Vespertilionidae</taxon>
        <taxon>Myotis</taxon>
    </lineage>
</organism>
<evidence type="ECO:0000259" key="1">
    <source>
        <dbReference type="SMART" id="SM00198"/>
    </source>
</evidence>
<dbReference type="Proteomes" id="UP000052978">
    <property type="component" value="Unassembled WGS sequence"/>
</dbReference>
<dbReference type="InterPro" id="IPR001283">
    <property type="entry name" value="CRISP-related"/>
</dbReference>
<accession>S7P4L7</accession>
<dbReference type="Gene3D" id="3.40.33.10">
    <property type="entry name" value="CAP"/>
    <property type="match status" value="1"/>
</dbReference>
<feature type="non-terminal residue" evidence="2">
    <location>
        <position position="1"/>
    </location>
</feature>
<keyword evidence="3" id="KW-1185">Reference proteome</keyword>
<dbReference type="InterPro" id="IPR035940">
    <property type="entry name" value="CAP_sf"/>
</dbReference>
<evidence type="ECO:0000313" key="3">
    <source>
        <dbReference type="Proteomes" id="UP000052978"/>
    </source>
</evidence>
<protein>
    <submittedName>
        <fullName evidence="2">Cysteine-rich secretory protein 1</fullName>
    </submittedName>
</protein>
<name>S7P4L7_MYOBR</name>
<evidence type="ECO:0000313" key="2">
    <source>
        <dbReference type="EMBL" id="EPQ05143.1"/>
    </source>
</evidence>
<proteinExistence type="predicted"/>
<dbReference type="SMART" id="SM00198">
    <property type="entry name" value="SCP"/>
    <property type="match status" value="1"/>
</dbReference>
<dbReference type="PANTHER" id="PTHR10334">
    <property type="entry name" value="CYSTEINE-RICH SECRETORY PROTEIN-RELATED"/>
    <property type="match status" value="1"/>
</dbReference>
<feature type="domain" description="SCP" evidence="1">
    <location>
        <begin position="10"/>
        <end position="127"/>
    </location>
</feature>
<dbReference type="InterPro" id="IPR014044">
    <property type="entry name" value="CAP_dom"/>
</dbReference>